<name>A0ABT8DLY6_9FLAO</name>
<dbReference type="Gene3D" id="1.10.1470.10">
    <property type="entry name" value="YjbJ"/>
    <property type="match status" value="1"/>
</dbReference>
<evidence type="ECO:0000313" key="2">
    <source>
        <dbReference type="Proteomes" id="UP001244787"/>
    </source>
</evidence>
<reference evidence="1 2" key="1">
    <citation type="submission" date="2023-06" db="EMBL/GenBank/DDBJ databases">
        <authorList>
            <person name="Ye Y.-Q."/>
            <person name="Du Z.-J."/>
        </authorList>
    </citation>
    <scope>NUCLEOTIDE SEQUENCE [LARGE SCALE GENOMIC DNA]</scope>
    <source>
        <strain evidence="1 2">SDUM287046</strain>
    </source>
</reference>
<dbReference type="SUPFAM" id="SSF69047">
    <property type="entry name" value="Hypothetical protein YjbJ"/>
    <property type="match status" value="1"/>
</dbReference>
<proteinExistence type="predicted"/>
<evidence type="ECO:0000313" key="1">
    <source>
        <dbReference type="EMBL" id="MDN3724145.1"/>
    </source>
</evidence>
<organism evidence="1 2">
    <name type="scientific">Aequorivita aurantiaca</name>
    <dbReference type="NCBI Taxonomy" id="3053356"/>
    <lineage>
        <taxon>Bacteria</taxon>
        <taxon>Pseudomonadati</taxon>
        <taxon>Bacteroidota</taxon>
        <taxon>Flavobacteriia</taxon>
        <taxon>Flavobacteriales</taxon>
        <taxon>Flavobacteriaceae</taxon>
        <taxon>Aequorivita</taxon>
    </lineage>
</organism>
<keyword evidence="2" id="KW-1185">Reference proteome</keyword>
<evidence type="ECO:0008006" key="3">
    <source>
        <dbReference type="Google" id="ProtNLM"/>
    </source>
</evidence>
<gene>
    <name evidence="1" type="ORF">QRD02_07105</name>
</gene>
<dbReference type="RefSeq" id="WP_290254238.1">
    <property type="nucleotide sequence ID" value="NZ_JAUGQQ010000003.1"/>
</dbReference>
<comment type="caution">
    <text evidence="1">The sequence shown here is derived from an EMBL/GenBank/DDBJ whole genome shotgun (WGS) entry which is preliminary data.</text>
</comment>
<dbReference type="InterPro" id="IPR036629">
    <property type="entry name" value="YjbJ_sf"/>
</dbReference>
<dbReference type="EMBL" id="JAUGQQ010000003">
    <property type="protein sequence ID" value="MDN3724145.1"/>
    <property type="molecule type" value="Genomic_DNA"/>
</dbReference>
<dbReference type="Proteomes" id="UP001244787">
    <property type="component" value="Unassembled WGS sequence"/>
</dbReference>
<protein>
    <recommendedName>
        <fullName evidence="3">General stress protein CsbD</fullName>
    </recommendedName>
</protein>
<sequence length="78" mass="9451">MENDNLQNLNRNAENDLETKWNDIAPSYRKMYPSITEQDVDYREGEFDSMTDRIAKRTNRRREDVLSEIRDWEMGSNY</sequence>
<accession>A0ABT8DLY6</accession>